<evidence type="ECO:0000256" key="10">
    <source>
        <dbReference type="SAM" id="Phobius"/>
    </source>
</evidence>
<evidence type="ECO:0000256" key="7">
    <source>
        <dbReference type="ARBA" id="ARBA00023121"/>
    </source>
</evidence>
<keyword evidence="4" id="KW-0256">Endoplasmic reticulum</keyword>
<dbReference type="GO" id="GO:0015914">
    <property type="term" value="P:phospholipid transport"/>
    <property type="evidence" value="ECO:0007669"/>
    <property type="project" value="TreeGrafter"/>
</dbReference>
<feature type="compositionally biased region" description="Polar residues" evidence="9">
    <location>
        <begin position="878"/>
        <end position="920"/>
    </location>
</feature>
<feature type="domain" description="SMP-LTD" evidence="11">
    <location>
        <begin position="318"/>
        <end position="525"/>
    </location>
</feature>
<keyword evidence="2" id="KW-0813">Transport</keyword>
<comment type="caution">
    <text evidence="12">The sequence shown here is derived from an EMBL/GenBank/DDBJ whole genome shotgun (WGS) entry which is preliminary data.</text>
</comment>
<dbReference type="Proteomes" id="UP000320333">
    <property type="component" value="Unassembled WGS sequence"/>
</dbReference>
<keyword evidence="7" id="KW-0446">Lipid-binding</keyword>
<feature type="transmembrane region" description="Helical" evidence="10">
    <location>
        <begin position="12"/>
        <end position="35"/>
    </location>
</feature>
<evidence type="ECO:0000256" key="1">
    <source>
        <dbReference type="ARBA" id="ARBA00004586"/>
    </source>
</evidence>
<evidence type="ECO:0000256" key="8">
    <source>
        <dbReference type="ARBA" id="ARBA00023136"/>
    </source>
</evidence>
<dbReference type="OrthoDB" id="26740at2759"/>
<dbReference type="PANTHER" id="PTHR13466">
    <property type="entry name" value="TEX2 PROTEIN-RELATED"/>
    <property type="match status" value="1"/>
</dbReference>
<accession>A0A507F1Z1</accession>
<dbReference type="GO" id="GO:1990456">
    <property type="term" value="P:mitochondrion-endoplasmic reticulum membrane tethering"/>
    <property type="evidence" value="ECO:0007669"/>
    <property type="project" value="TreeGrafter"/>
</dbReference>
<feature type="region of interest" description="Disordered" evidence="9">
    <location>
        <begin position="45"/>
        <end position="68"/>
    </location>
</feature>
<name>A0A507F1Z1_9FUNG</name>
<sequence length="1040" mass="114633">MANDRIINQVPAFLAGCIFTIGCVVVGFILLFRVVSQTLLAPPPHSFQASTEDSKSQQGHPSYVLDNDGDYEPQLEKTGWLRISTVPLSLNQLYMDSSGVETAYFLGGSDTPSTSKQESQPPKTLASSHRQYMLSVNSAFQAVRNIGSAAIQTSSYLVSRFKGHDVSLPEIAEVSPALGSAKSNVPWKDVFAVIKCDVMFIYDSEKKLECVDVLRLKNYQVSFHERHLQDHELYHKHTPLQIWPKEQNTPSPYVHTYIYCQSGSEKEDWFFLLRRATTLQYSECTTQNNAPQAQQQYRNSMQKLSNSLGIDSSSSEPQDPATAWINALLGRMFVGFHANPLIKRYLIDKLSRQRHTHAPSSPNEQESTTSTAFLSDIEITDLEIGDSLPIISNPRLVEFSLDGDMVLDLDFVYTGGLRVEAATLASISVTALGAFLTKPFEIPITLAVRINRIKATLRLRMKPFHETSRLWVGLHPGLDLSVQVEPGVLNQLLTLQMINSVVEARIKRALEEFIVLPQMDDFGFYPSGGMGGFYWDGHEKDVCAGTSNFGNEGDESQDEFCDAIEIGDDHNDTALRGSIQRGEPSLNLKELSELLQAHQNTQRSSGASTSSKGVMTSEYWMREDADDDDNARLVLQAMHETRNLPLRVVGGQEFIEPINEPDRQACCDNPDCSVSSISSLPPKSLGALIWESQTLTQPPPQLRKSVFQIAGGAAEYAGQKAREYRLKQISSTVSKSAVLALDVGLGMLGYTRAANLAASRDSVYKPPIASFRERLQTVPISVANGIPGSDCGSSDGNDRACETEERDRTKTWSTEALSRQDRIHVRTSAGSEAGRRSTIAFDHRKSESASDSSTRIRSLGAKTKSLKSFFDYIGVEVTTSPPHGSRFGTPQNNGSGTPRVSSTSNQNGTPSSLSRMSSETGIFPKESKMQGPRTFAPSSQSDTEPKKAKKALMTPPFEKESSLNEKDRQVGVSSLRKHPFDIVSPTPPLHDPTETASSEMPERMKPSLQYPRELGRDESCSSSDVIYAGDYGANEHSMSE</sequence>
<evidence type="ECO:0000259" key="11">
    <source>
        <dbReference type="PROSITE" id="PS51847"/>
    </source>
</evidence>
<dbReference type="SUPFAM" id="SSF50729">
    <property type="entry name" value="PH domain-like"/>
    <property type="match status" value="1"/>
</dbReference>
<keyword evidence="6" id="KW-0445">Lipid transport</keyword>
<dbReference type="CDD" id="cd21675">
    <property type="entry name" value="SMP_TEX2"/>
    <property type="match status" value="1"/>
</dbReference>
<dbReference type="PROSITE" id="PS51257">
    <property type="entry name" value="PROKAR_LIPOPROTEIN"/>
    <property type="match status" value="1"/>
</dbReference>
<feature type="compositionally biased region" description="Polar residues" evidence="9">
    <location>
        <begin position="47"/>
        <end position="60"/>
    </location>
</feature>
<comment type="subcellular location">
    <subcellularLocation>
        <location evidence="1">Endoplasmic reticulum membrane</location>
    </subcellularLocation>
</comment>
<keyword evidence="8 10" id="KW-0472">Membrane</keyword>
<dbReference type="PROSITE" id="PS51847">
    <property type="entry name" value="SMP"/>
    <property type="match status" value="1"/>
</dbReference>
<keyword evidence="3 10" id="KW-0812">Transmembrane</keyword>
<protein>
    <recommendedName>
        <fullName evidence="11">SMP-LTD domain-containing protein</fullName>
    </recommendedName>
</protein>
<keyword evidence="5 10" id="KW-1133">Transmembrane helix</keyword>
<evidence type="ECO:0000313" key="13">
    <source>
        <dbReference type="Proteomes" id="UP000320333"/>
    </source>
</evidence>
<evidence type="ECO:0000256" key="2">
    <source>
        <dbReference type="ARBA" id="ARBA00022448"/>
    </source>
</evidence>
<feature type="region of interest" description="Disordered" evidence="9">
    <location>
        <begin position="786"/>
        <end position="856"/>
    </location>
</feature>
<dbReference type="GO" id="GO:0008289">
    <property type="term" value="F:lipid binding"/>
    <property type="evidence" value="ECO:0007669"/>
    <property type="project" value="UniProtKB-KW"/>
</dbReference>
<dbReference type="GO" id="GO:0032865">
    <property type="term" value="C:ERMES complex"/>
    <property type="evidence" value="ECO:0007669"/>
    <property type="project" value="TreeGrafter"/>
</dbReference>
<feature type="region of interest" description="Disordered" evidence="9">
    <location>
        <begin position="878"/>
        <end position="1040"/>
    </location>
</feature>
<organism evidence="12 13">
    <name type="scientific">Chytriomyces confervae</name>
    <dbReference type="NCBI Taxonomy" id="246404"/>
    <lineage>
        <taxon>Eukaryota</taxon>
        <taxon>Fungi</taxon>
        <taxon>Fungi incertae sedis</taxon>
        <taxon>Chytridiomycota</taxon>
        <taxon>Chytridiomycota incertae sedis</taxon>
        <taxon>Chytridiomycetes</taxon>
        <taxon>Chytridiales</taxon>
        <taxon>Chytriomycetaceae</taxon>
        <taxon>Chytriomyces</taxon>
    </lineage>
</organism>
<evidence type="ECO:0000256" key="5">
    <source>
        <dbReference type="ARBA" id="ARBA00022989"/>
    </source>
</evidence>
<dbReference type="EMBL" id="QEAP01000289">
    <property type="protein sequence ID" value="TPX70299.1"/>
    <property type="molecule type" value="Genomic_DNA"/>
</dbReference>
<feature type="compositionally biased region" description="Basic and acidic residues" evidence="9">
    <location>
        <begin position="796"/>
        <end position="810"/>
    </location>
</feature>
<evidence type="ECO:0000256" key="4">
    <source>
        <dbReference type="ARBA" id="ARBA00022824"/>
    </source>
</evidence>
<evidence type="ECO:0000256" key="9">
    <source>
        <dbReference type="SAM" id="MobiDB-lite"/>
    </source>
</evidence>
<keyword evidence="13" id="KW-1185">Reference proteome</keyword>
<feature type="compositionally biased region" description="Basic and acidic residues" evidence="9">
    <location>
        <begin position="957"/>
        <end position="969"/>
    </location>
</feature>
<dbReference type="InterPro" id="IPR031468">
    <property type="entry name" value="SMP_LBD"/>
</dbReference>
<evidence type="ECO:0000256" key="3">
    <source>
        <dbReference type="ARBA" id="ARBA00022692"/>
    </source>
</evidence>
<evidence type="ECO:0000256" key="6">
    <source>
        <dbReference type="ARBA" id="ARBA00023055"/>
    </source>
</evidence>
<reference evidence="12 13" key="1">
    <citation type="journal article" date="2019" name="Sci. Rep.">
        <title>Comparative genomics of chytrid fungi reveal insights into the obligate biotrophic and pathogenic lifestyle of Synchytrium endobioticum.</title>
        <authorList>
            <person name="van de Vossenberg B.T.L.H."/>
            <person name="Warris S."/>
            <person name="Nguyen H.D.T."/>
            <person name="van Gent-Pelzer M.P.E."/>
            <person name="Joly D.L."/>
            <person name="van de Geest H.C."/>
            <person name="Bonants P.J.M."/>
            <person name="Smith D.S."/>
            <person name="Levesque C.A."/>
            <person name="van der Lee T.A.J."/>
        </authorList>
    </citation>
    <scope>NUCLEOTIDE SEQUENCE [LARGE SCALE GENOMIC DNA]</scope>
    <source>
        <strain evidence="12 13">CBS 675.73</strain>
    </source>
</reference>
<dbReference type="AlphaFoldDB" id="A0A507F1Z1"/>
<dbReference type="STRING" id="246404.A0A507F1Z1"/>
<evidence type="ECO:0000313" key="12">
    <source>
        <dbReference type="EMBL" id="TPX70299.1"/>
    </source>
</evidence>
<gene>
    <name evidence="12" type="ORF">CcCBS67573_g06581</name>
</gene>
<dbReference type="GO" id="GO:0005789">
    <property type="term" value="C:endoplasmic reticulum membrane"/>
    <property type="evidence" value="ECO:0007669"/>
    <property type="project" value="UniProtKB-SubCell"/>
</dbReference>
<proteinExistence type="predicted"/>
<dbReference type="PANTHER" id="PTHR13466:SF19">
    <property type="entry name" value="NUCLEUS-VACUOLE JUNCTION PROTEIN 2"/>
    <property type="match status" value="1"/>
</dbReference>